<evidence type="ECO:0000313" key="3">
    <source>
        <dbReference type="Proteomes" id="UP000037784"/>
    </source>
</evidence>
<keyword evidence="1" id="KW-0472">Membrane</keyword>
<dbReference type="STRING" id="872965.SE16_02370"/>
<dbReference type="InterPro" id="IPR007404">
    <property type="entry name" value="YdjM-like"/>
</dbReference>
<evidence type="ECO:0008006" key="4">
    <source>
        <dbReference type="Google" id="ProtNLM"/>
    </source>
</evidence>
<keyword evidence="3" id="KW-1185">Reference proteome</keyword>
<feature type="transmembrane region" description="Helical" evidence="1">
    <location>
        <begin position="118"/>
        <end position="136"/>
    </location>
</feature>
<keyword evidence="1" id="KW-0812">Transmembrane</keyword>
<organism evidence="2 3">
    <name type="scientific">Ardenticatena maritima</name>
    <dbReference type="NCBI Taxonomy" id="872965"/>
    <lineage>
        <taxon>Bacteria</taxon>
        <taxon>Bacillati</taxon>
        <taxon>Chloroflexota</taxon>
        <taxon>Ardenticatenia</taxon>
        <taxon>Ardenticatenales</taxon>
        <taxon>Ardenticatenaceae</taxon>
        <taxon>Ardenticatena</taxon>
    </lineage>
</organism>
<dbReference type="InParanoid" id="A0A0M8K583"/>
<reference evidence="3" key="2">
    <citation type="submission" date="2015-08" db="EMBL/GenBank/DDBJ databases">
        <title>Draft Genome Sequence of a Heterotrophic Facultative Anaerobic Bacterium Ardenticatena maritima Strain 110S.</title>
        <authorList>
            <person name="Kawaichi S."/>
            <person name="Yoshida T."/>
            <person name="Sako Y."/>
            <person name="Nakamura R."/>
        </authorList>
    </citation>
    <scope>NUCLEOTIDE SEQUENCE [LARGE SCALE GENOMIC DNA]</scope>
    <source>
        <strain evidence="3">110S</strain>
    </source>
</reference>
<keyword evidence="1" id="KW-1133">Transmembrane helix</keyword>
<name>A0A0M8K583_9CHLR</name>
<dbReference type="AlphaFoldDB" id="A0A0M8K583"/>
<dbReference type="Pfam" id="PF04307">
    <property type="entry name" value="YdjM"/>
    <property type="match status" value="1"/>
</dbReference>
<dbReference type="EMBL" id="BBZA01000022">
    <property type="protein sequence ID" value="GAP61953.1"/>
    <property type="molecule type" value="Genomic_DNA"/>
</dbReference>
<reference evidence="2 3" key="1">
    <citation type="journal article" date="2015" name="Genome Announc.">
        <title>Draft Genome Sequence of a Heterotrophic Facultative Anaerobic Thermophilic Bacterium, Ardenticatena maritima Strain 110ST.</title>
        <authorList>
            <person name="Kawaichi S."/>
            <person name="Yoshida T."/>
            <person name="Sako Y."/>
            <person name="Nakamura R."/>
        </authorList>
    </citation>
    <scope>NUCLEOTIDE SEQUENCE [LARGE SCALE GENOMIC DNA]</scope>
    <source>
        <strain evidence="2 3">110S</strain>
    </source>
</reference>
<evidence type="ECO:0000313" key="2">
    <source>
        <dbReference type="EMBL" id="GAP61953.1"/>
    </source>
</evidence>
<accession>A0A0M8K583</accession>
<comment type="caution">
    <text evidence="2">The sequence shown here is derived from an EMBL/GenBank/DDBJ whole genome shotgun (WGS) entry which is preliminary data.</text>
</comment>
<protein>
    <recommendedName>
        <fullName evidence="4">Metal-dependent hydrolase</fullName>
    </recommendedName>
</protein>
<sequence>MGGLGGVLPDIDLPVGLLWYWWRERRIEIRHHQWPTHTPLFHLAWLVLGYTWATLRRNRALQERILVLGGAACLHIVQDVVGTGDGVQLFYPLSRRHLGVGLFNCHGRDWLRGYVRSAFFWCELVFGLLGLIVWRWPQKYDKERVLFGDGEGFSYHTGASPKM</sequence>
<dbReference type="Proteomes" id="UP000037784">
    <property type="component" value="Unassembled WGS sequence"/>
</dbReference>
<evidence type="ECO:0000256" key="1">
    <source>
        <dbReference type="SAM" id="Phobius"/>
    </source>
</evidence>
<proteinExistence type="predicted"/>
<gene>
    <name evidence="2" type="ORF">ARMA_0376</name>
</gene>